<dbReference type="RefSeq" id="WP_265047529.1">
    <property type="nucleotide sequence ID" value="NZ_CP100390.1"/>
</dbReference>
<name>A0ABY6N1T4_9ALTE</name>
<evidence type="ECO:0008006" key="4">
    <source>
        <dbReference type="Google" id="ProtNLM"/>
    </source>
</evidence>
<keyword evidence="1" id="KW-0732">Signal</keyword>
<feature type="chain" id="PRO_5046722406" description="Outer membrane insertion C-signal" evidence="1">
    <location>
        <begin position="24"/>
        <end position="140"/>
    </location>
</feature>
<evidence type="ECO:0000256" key="1">
    <source>
        <dbReference type="SAM" id="SignalP"/>
    </source>
</evidence>
<dbReference type="EMBL" id="CP100390">
    <property type="protein sequence ID" value="UZE96044.1"/>
    <property type="molecule type" value="Genomic_DNA"/>
</dbReference>
<gene>
    <name evidence="2" type="ORF">NKI27_18665</name>
</gene>
<keyword evidence="3" id="KW-1185">Reference proteome</keyword>
<feature type="signal peptide" evidence="1">
    <location>
        <begin position="1"/>
        <end position="23"/>
    </location>
</feature>
<sequence length="140" mass="15357">MRHIKPVILSAVFALSSSTIAHAEENPLSGAKLGFGHDKGFGLTGQLGKFNGFIGNDGLAVDYIIVREKIEAEIPLHWYIAGGGYIDWRGDDDFGLRSPVGLDLNFAKGWDAYVQVIPELEIVQEFEFGLDAAIGVRYQF</sequence>
<evidence type="ECO:0000313" key="2">
    <source>
        <dbReference type="EMBL" id="UZE96044.1"/>
    </source>
</evidence>
<reference evidence="2" key="1">
    <citation type="submission" date="2022-06" db="EMBL/GenBank/DDBJ databases">
        <title>Alkalimarinus sp. nov., isolated from gut of a Alitta virens.</title>
        <authorList>
            <person name="Yang A.I."/>
            <person name="Shin N.-R."/>
        </authorList>
    </citation>
    <scope>NUCLEOTIDE SEQUENCE</scope>
    <source>
        <strain evidence="2">A2M4</strain>
    </source>
</reference>
<proteinExistence type="predicted"/>
<accession>A0ABY6N1T4</accession>
<evidence type="ECO:0000313" key="3">
    <source>
        <dbReference type="Proteomes" id="UP001163739"/>
    </source>
</evidence>
<dbReference type="Proteomes" id="UP001163739">
    <property type="component" value="Chromosome"/>
</dbReference>
<protein>
    <recommendedName>
        <fullName evidence="4">Outer membrane insertion C-signal</fullName>
    </recommendedName>
</protein>
<organism evidence="2 3">
    <name type="scientific">Alkalimarinus alittae</name>
    <dbReference type="NCBI Taxonomy" id="2961619"/>
    <lineage>
        <taxon>Bacteria</taxon>
        <taxon>Pseudomonadati</taxon>
        <taxon>Pseudomonadota</taxon>
        <taxon>Gammaproteobacteria</taxon>
        <taxon>Alteromonadales</taxon>
        <taxon>Alteromonadaceae</taxon>
        <taxon>Alkalimarinus</taxon>
    </lineage>
</organism>